<keyword evidence="5" id="KW-0677">Repeat</keyword>
<dbReference type="GO" id="GO:0005509">
    <property type="term" value="F:calcium ion binding"/>
    <property type="evidence" value="ECO:0007669"/>
    <property type="project" value="InterPro"/>
</dbReference>
<proteinExistence type="inferred from homology"/>
<evidence type="ECO:0000256" key="8">
    <source>
        <dbReference type="ARBA" id="ARBA00022989"/>
    </source>
</evidence>
<feature type="domain" description="EF-hand" evidence="13">
    <location>
        <begin position="33"/>
        <end position="68"/>
    </location>
</feature>
<keyword evidence="7" id="KW-0106">Calcium</keyword>
<evidence type="ECO:0000259" key="13">
    <source>
        <dbReference type="PROSITE" id="PS50222"/>
    </source>
</evidence>
<dbReference type="PROSITE" id="PS50222">
    <property type="entry name" value="EF_HAND_2"/>
    <property type="match status" value="2"/>
</dbReference>
<protein>
    <submittedName>
        <fullName evidence="14">Calcium-binding mitochondrial carrier protein SCaMC-2-like protein</fullName>
    </submittedName>
</protein>
<dbReference type="SMART" id="SM00054">
    <property type="entry name" value="EFh"/>
    <property type="match status" value="2"/>
</dbReference>
<dbReference type="InterPro" id="IPR023395">
    <property type="entry name" value="MCP_dom_sf"/>
</dbReference>
<organism evidence="14 15">
    <name type="scientific">Sarcoptes scabiei</name>
    <name type="common">Itch mite</name>
    <name type="synonym">Acarus scabiei</name>
    <dbReference type="NCBI Taxonomy" id="52283"/>
    <lineage>
        <taxon>Eukaryota</taxon>
        <taxon>Metazoa</taxon>
        <taxon>Ecdysozoa</taxon>
        <taxon>Arthropoda</taxon>
        <taxon>Chelicerata</taxon>
        <taxon>Arachnida</taxon>
        <taxon>Acari</taxon>
        <taxon>Acariformes</taxon>
        <taxon>Sarcoptiformes</taxon>
        <taxon>Astigmata</taxon>
        <taxon>Psoroptidia</taxon>
        <taxon>Sarcoptoidea</taxon>
        <taxon>Sarcoptidae</taxon>
        <taxon>Sarcoptinae</taxon>
        <taxon>Sarcoptes</taxon>
    </lineage>
</organism>
<evidence type="ECO:0000256" key="1">
    <source>
        <dbReference type="ARBA" id="ARBA00004448"/>
    </source>
</evidence>
<dbReference type="Gene3D" id="1.50.40.10">
    <property type="entry name" value="Mitochondrial carrier domain"/>
    <property type="match status" value="1"/>
</dbReference>
<keyword evidence="8" id="KW-1133">Transmembrane helix</keyword>
<evidence type="ECO:0000313" key="14">
    <source>
        <dbReference type="EMBL" id="KPM10405.1"/>
    </source>
</evidence>
<sequence>MNDSGDESDSFTEQLSEYLRILSSPQFKHLTLADKLRFERLFKEIDVDGNGVIDFNDLLLALEQKGIQATHENVKVDIHRYFFGNKINEIFPLQHLILRSDSNLDGDIDFAEFVQYCLENEKQLHIIFKDIDVNDDGKIDPNELIVAFERAGIRLDEQEALRMVKRIKADSRDTSGTLELDYTEFRDYLLLHPTDSIHDLMKSWRFGTFVDLGEDGIMPVDFSETEIKTGMWWRHMLAGGVAGAVSRTSTAPLDRLKVFLQVRGAEFNGLGVCLRHMIQEGGFVSLWRGNGINVLKIAPETAMKFMAFDQLKRLIHSGDASEISIMERFLAGSLAGAVSQTVIYPMEVLKTRFCLRKTGQYKGLWDAALKIYSNGGVKNFYRGYVPNLIGIIPYAGIDLTIYETLKKMYMQSHSLEEAPVYVCLSCGTVSSTFGQIASYPLALIRTRMQSESGHHNSSMTEMFKNIVKREGPRGLYRGITANIMKVAPAVSISYVVYEYTRRPLGAVMS</sequence>
<accession>A0A132AIK0</accession>
<dbReference type="GO" id="GO:0055085">
    <property type="term" value="P:transmembrane transport"/>
    <property type="evidence" value="ECO:0007669"/>
    <property type="project" value="InterPro"/>
</dbReference>
<feature type="repeat" description="Solcar" evidence="11">
    <location>
        <begin position="230"/>
        <end position="314"/>
    </location>
</feature>
<dbReference type="InterPro" id="IPR002048">
    <property type="entry name" value="EF_hand_dom"/>
</dbReference>
<dbReference type="InterPro" id="IPR018108">
    <property type="entry name" value="MCP_transmembrane"/>
</dbReference>
<evidence type="ECO:0000256" key="7">
    <source>
        <dbReference type="ARBA" id="ARBA00022837"/>
    </source>
</evidence>
<dbReference type="PRINTS" id="PR00926">
    <property type="entry name" value="MITOCARRIER"/>
</dbReference>
<evidence type="ECO:0000256" key="4">
    <source>
        <dbReference type="ARBA" id="ARBA00022692"/>
    </source>
</evidence>
<dbReference type="Proteomes" id="UP000616769">
    <property type="component" value="Unassembled WGS sequence"/>
</dbReference>
<name>A0A132AIK0_SARSC</name>
<dbReference type="VEuPathDB" id="VectorBase:SSCA006885"/>
<comment type="subcellular location">
    <subcellularLocation>
        <location evidence="1">Mitochondrion inner membrane</location>
        <topology evidence="1">Multi-pass membrane protein</topology>
    </subcellularLocation>
</comment>
<evidence type="ECO:0000256" key="3">
    <source>
        <dbReference type="ARBA" id="ARBA00022448"/>
    </source>
</evidence>
<dbReference type="PRINTS" id="PR00928">
    <property type="entry name" value="GRAVESDC"/>
</dbReference>
<keyword evidence="9" id="KW-0496">Mitochondrion</keyword>
<dbReference type="PANTHER" id="PTHR24089">
    <property type="entry name" value="SOLUTE CARRIER FAMILY 25"/>
    <property type="match status" value="1"/>
</dbReference>
<feature type="domain" description="EF-hand" evidence="13">
    <location>
        <begin position="119"/>
        <end position="154"/>
    </location>
</feature>
<evidence type="ECO:0000256" key="5">
    <source>
        <dbReference type="ARBA" id="ARBA00022737"/>
    </source>
</evidence>
<dbReference type="OrthoDB" id="270584at2759"/>
<dbReference type="PROSITE" id="PS00018">
    <property type="entry name" value="EF_HAND_1"/>
    <property type="match status" value="2"/>
</dbReference>
<comment type="caution">
    <text evidence="14">The sequence shown here is derived from an EMBL/GenBank/DDBJ whole genome shotgun (WGS) entry which is preliminary data.</text>
</comment>
<dbReference type="Pfam" id="PF00153">
    <property type="entry name" value="Mito_carr"/>
    <property type="match status" value="3"/>
</dbReference>
<dbReference type="SUPFAM" id="SSF47473">
    <property type="entry name" value="EF-hand"/>
    <property type="match status" value="1"/>
</dbReference>
<dbReference type="Pfam" id="PF13499">
    <property type="entry name" value="EF-hand_7"/>
    <property type="match status" value="1"/>
</dbReference>
<dbReference type="FunFam" id="1.50.40.10:FF:000003">
    <property type="entry name" value="Putative calcium-binding mitochondrial carrier protein scamc-2"/>
    <property type="match status" value="1"/>
</dbReference>
<keyword evidence="10 11" id="KW-0472">Membrane</keyword>
<evidence type="ECO:0000256" key="9">
    <source>
        <dbReference type="ARBA" id="ARBA00023128"/>
    </source>
</evidence>
<dbReference type="EMBL" id="JXLN01015096">
    <property type="protein sequence ID" value="KPM10405.1"/>
    <property type="molecule type" value="Genomic_DNA"/>
</dbReference>
<dbReference type="InterPro" id="IPR011992">
    <property type="entry name" value="EF-hand-dom_pair"/>
</dbReference>
<comment type="similarity">
    <text evidence="2 12">Belongs to the mitochondrial carrier (TC 2.A.29) family.</text>
</comment>
<dbReference type="InterPro" id="IPR002067">
    <property type="entry name" value="MCP"/>
</dbReference>
<evidence type="ECO:0000256" key="11">
    <source>
        <dbReference type="PROSITE-ProRule" id="PRU00282"/>
    </source>
</evidence>
<dbReference type="AlphaFoldDB" id="A0A132AIK0"/>
<evidence type="ECO:0000256" key="10">
    <source>
        <dbReference type="ARBA" id="ARBA00023136"/>
    </source>
</evidence>
<dbReference type="PROSITE" id="PS50920">
    <property type="entry name" value="SOLCAR"/>
    <property type="match status" value="3"/>
</dbReference>
<evidence type="ECO:0000256" key="12">
    <source>
        <dbReference type="RuleBase" id="RU000488"/>
    </source>
</evidence>
<keyword evidence="6" id="KW-0999">Mitochondrion inner membrane</keyword>
<dbReference type="Pfam" id="PF13833">
    <property type="entry name" value="EF-hand_8"/>
    <property type="match status" value="1"/>
</dbReference>
<keyword evidence="3 12" id="KW-0813">Transport</keyword>
<dbReference type="SUPFAM" id="SSF103506">
    <property type="entry name" value="Mitochondrial carrier"/>
    <property type="match status" value="1"/>
</dbReference>
<keyword evidence="4 11" id="KW-0812">Transmembrane</keyword>
<gene>
    <name evidence="14" type="ORF">QR98_0089600</name>
</gene>
<evidence type="ECO:0000256" key="2">
    <source>
        <dbReference type="ARBA" id="ARBA00006375"/>
    </source>
</evidence>
<dbReference type="Gene3D" id="1.10.238.10">
    <property type="entry name" value="EF-hand"/>
    <property type="match status" value="2"/>
</dbReference>
<evidence type="ECO:0000256" key="6">
    <source>
        <dbReference type="ARBA" id="ARBA00022792"/>
    </source>
</evidence>
<dbReference type="InterPro" id="IPR002167">
    <property type="entry name" value="GDC-like"/>
</dbReference>
<feature type="repeat" description="Solcar" evidence="11">
    <location>
        <begin position="418"/>
        <end position="503"/>
    </location>
</feature>
<feature type="repeat" description="Solcar" evidence="11">
    <location>
        <begin position="323"/>
        <end position="408"/>
    </location>
</feature>
<evidence type="ECO:0000313" key="15">
    <source>
        <dbReference type="Proteomes" id="UP000616769"/>
    </source>
</evidence>
<dbReference type="InterPro" id="IPR018247">
    <property type="entry name" value="EF_Hand_1_Ca_BS"/>
</dbReference>
<reference evidence="14 15" key="1">
    <citation type="journal article" date="2015" name="Parasit. Vectors">
        <title>Draft genome of the scabies mite.</title>
        <authorList>
            <person name="Rider S.D.Jr."/>
            <person name="Morgan M.S."/>
            <person name="Arlian L.G."/>
        </authorList>
    </citation>
    <scope>NUCLEOTIDE SEQUENCE [LARGE SCALE GENOMIC DNA]</scope>
    <source>
        <strain evidence="14">Arlian Lab</strain>
    </source>
</reference>
<dbReference type="GO" id="GO:0005743">
    <property type="term" value="C:mitochondrial inner membrane"/>
    <property type="evidence" value="ECO:0007669"/>
    <property type="project" value="UniProtKB-SubCell"/>
</dbReference>